<comment type="caution">
    <text evidence="1">The sequence shown here is derived from an EMBL/GenBank/DDBJ whole genome shotgun (WGS) entry which is preliminary data.</text>
</comment>
<dbReference type="Pfam" id="PF07454">
    <property type="entry name" value="SpoIIP"/>
    <property type="match status" value="1"/>
</dbReference>
<sequence length="283" mass="31727">MRSGFKLLAKLLALVLFLLYTPFFEGMRQLVESSHFLDLLVVRQESAETSFSLKGQLNVLSVPKQEEGSSVVEQTISTSQHPVSVPQIEDKVSNGKWIYIYDTHQSEAYSSGETVLDGAQLLGELLEEAGFEVVVETNSFADYMKANGLNYNDSYLVSANFLSDVLVNYGPFDLIIDFHRDAVPRESSYVTIDGKDYARMMFVVGGLSANSEQTKQISQTLYDNIEQIQPGIMKKTMVREAYYNQEMSEHMILVEVGSDNNTFSEVRNSVEVLAEGITVYLSQ</sequence>
<evidence type="ECO:0000313" key="1">
    <source>
        <dbReference type="EMBL" id="MDM8156204.1"/>
    </source>
</evidence>
<reference evidence="1 2" key="2">
    <citation type="submission" date="2023-06" db="EMBL/GenBank/DDBJ databases">
        <title>Identification and characterization of horizontal gene transfer across gut microbiota members of farm animals based on homology search.</title>
        <authorList>
            <person name="Schwarzerova J."/>
            <person name="Nykrynova M."/>
            <person name="Jureckova K."/>
            <person name="Cejkova D."/>
            <person name="Rychlik I."/>
        </authorList>
    </citation>
    <scope>NUCLEOTIDE SEQUENCE [LARGE SCALE GENOMIC DNA]</scope>
    <source>
        <strain evidence="1 2">ET39</strain>
    </source>
</reference>
<dbReference type="EMBL" id="JAUDCG010000003">
    <property type="protein sequence ID" value="MDM8156204.1"/>
    <property type="molecule type" value="Genomic_DNA"/>
</dbReference>
<dbReference type="Proteomes" id="UP001529340">
    <property type="component" value="Unassembled WGS sequence"/>
</dbReference>
<reference evidence="2" key="1">
    <citation type="submission" date="2023-06" db="EMBL/GenBank/DDBJ databases">
        <title>Identification and characterization of horizontal gene transfer across gut microbiota members of farm animals based on homology search.</title>
        <authorList>
            <person name="Zeman M."/>
            <person name="Kubasova T."/>
            <person name="Jahodarova E."/>
            <person name="Nykrynova M."/>
            <person name="Rychlik I."/>
        </authorList>
    </citation>
    <scope>NUCLEOTIDE SEQUENCE [LARGE SCALE GENOMIC DNA]</scope>
    <source>
        <strain evidence="2">ET39</strain>
    </source>
</reference>
<name>A0ABT7U9C7_9FIRM</name>
<evidence type="ECO:0000313" key="2">
    <source>
        <dbReference type="Proteomes" id="UP001529340"/>
    </source>
</evidence>
<organism evidence="1 2">
    <name type="scientific">Amedibacillus dolichus</name>
    <dbReference type="NCBI Taxonomy" id="31971"/>
    <lineage>
        <taxon>Bacteria</taxon>
        <taxon>Bacillati</taxon>
        <taxon>Bacillota</taxon>
        <taxon>Erysipelotrichia</taxon>
        <taxon>Erysipelotrichales</taxon>
        <taxon>Erysipelotrichaceae</taxon>
        <taxon>Amedibacillus</taxon>
    </lineage>
</organism>
<accession>A0ABT7U9C7</accession>
<reference evidence="1 2" key="3">
    <citation type="submission" date="2023-06" db="EMBL/GenBank/DDBJ databases">
        <authorList>
            <person name="Zeman M."/>
            <person name="Kubasova T."/>
            <person name="Jahodarova E."/>
            <person name="Nykrynova M."/>
            <person name="Rychlik I."/>
        </authorList>
    </citation>
    <scope>NUCLEOTIDE SEQUENCE [LARGE SCALE GENOMIC DNA]</scope>
    <source>
        <strain evidence="1 2">ET39</strain>
    </source>
</reference>
<keyword evidence="2" id="KW-1185">Reference proteome</keyword>
<gene>
    <name evidence="1" type="ORF">QUV96_00970</name>
</gene>
<dbReference type="InterPro" id="IPR010897">
    <property type="entry name" value="Spore_II_P"/>
</dbReference>
<proteinExistence type="predicted"/>
<protein>
    <submittedName>
        <fullName evidence="1">Stage II sporulation protein P</fullName>
    </submittedName>
</protein>
<dbReference type="RefSeq" id="WP_289606675.1">
    <property type="nucleotide sequence ID" value="NZ_JAUDCG010000003.1"/>
</dbReference>
<dbReference type="NCBIfam" id="TIGR02867">
    <property type="entry name" value="spore_II_P"/>
    <property type="match status" value="1"/>
</dbReference>